<dbReference type="AlphaFoldDB" id="A0A518E3B9"/>
<accession>A0A518E3B9</accession>
<dbReference type="Pfam" id="PF08751">
    <property type="entry name" value="TrwC"/>
    <property type="match status" value="1"/>
</dbReference>
<dbReference type="InterPro" id="IPR027417">
    <property type="entry name" value="P-loop_NTPase"/>
</dbReference>
<dbReference type="SUPFAM" id="SSF55464">
    <property type="entry name" value="Origin of replication-binding domain, RBD-like"/>
    <property type="match status" value="1"/>
</dbReference>
<dbReference type="EMBL" id="CP036433">
    <property type="protein sequence ID" value="QDU98589.1"/>
    <property type="molecule type" value="Genomic_DNA"/>
</dbReference>
<evidence type="ECO:0000259" key="2">
    <source>
        <dbReference type="Pfam" id="PF08751"/>
    </source>
</evidence>
<dbReference type="KEGG" id="lcre:Pla8534_64600"/>
<name>A0A518E3B9_9BACT</name>
<feature type="domain" description="TrwC relaxase" evidence="2">
    <location>
        <begin position="14"/>
        <end position="298"/>
    </location>
</feature>
<dbReference type="NCBIfam" id="NF041492">
    <property type="entry name" value="MobF"/>
    <property type="match status" value="1"/>
</dbReference>
<dbReference type="RefSeq" id="WP_145057963.1">
    <property type="nucleotide sequence ID" value="NZ_CP036433.1"/>
</dbReference>
<dbReference type="InterPro" id="IPR014059">
    <property type="entry name" value="TraI/TrwC_relax"/>
</dbReference>
<sequence length="965" mass="107071">MLIATQGKSVPGTRQYFEQVLTQGDYYLGQEVAGQWRGKGAEILSLGRGSKVTKEQFNALLQGNHPVTGKQLTQRNRKDRRPGMDLTFSVPKSVSLAWAINGDERIVAALQAAVRETMAHDVEPLMQRRVRQGKHAASKQKVQTGNIIYADFLHKTSRPVEGNADPHLHVHAFVINWTQQNGRHFAGEFEEIVRQRPSLQAKFEARLAGKLQHELGYQVEHVRFRQSGKLKHGWEILGVDRATIEKFSRRTAQVEEHANKKGIKDAERKGQLGKLTREKKETGKSIAQLRQEWRSRLSAKEQTALGSLTSTPVQRGQDAEREAAAASVKYALDHHLYRQSTVERHQVVGTALEHGLTLQPETVEKALNDAGVIQRAVDDEGSRRQLITTREVLGAEKQMIGFARDGRGTRKAIGTADHEISRTWLNEQQQAAVRFVLESRDSVMAVAGGAGTGKSSLMQEAAEAIRHSGKELFTFAPSTGAREVLEEKGFKNAQTVEYLLRNSELQAKVKDQVVWIDEAGLLDVRSMNAVFKIAMDQNARIVLSGDTRQHASPRRGEAMRLLETEAGLSVARVEAIQRQKGRYRQAVELISRGNEVVDARSGKTGLTAGFDMLDAMGKVKEIAAEDRYLQLAESYLTNEAKGRSTLIVAPTHAEAAQATAEIRERLQRDGKLSTDEQTFTQFRSLNLSQAEKGEAATYADQKGVIVQFHQNVKGGFKRGDRYRVQDASNGTVRLESMNGQPGKTLPLQHADRFEVYAENELRLAAGDKLRFSLGGVAQHGQRLSNGRLDEVKGFDKQGNIVLKNGWVVDRDFAHLDLGYVITSHASQGKDRDLAIAAMGSESLPAINAKQFYVTVSRGRDDVVIFVDNKAKVRRAIERSGGQLSATALLRSSAPEEKRETRSATTERFADQGRRLFASFRDRVVHWWRGQREATQSSRETSRGRPGENFGPGWGMGMSPAPGKGG</sequence>
<dbReference type="Gene3D" id="3.40.50.300">
    <property type="entry name" value="P-loop containing nucleotide triphosphate hydrolases"/>
    <property type="match status" value="2"/>
</dbReference>
<dbReference type="InterPro" id="IPR014862">
    <property type="entry name" value="TrwC"/>
</dbReference>
<evidence type="ECO:0000256" key="1">
    <source>
        <dbReference type="SAM" id="MobiDB-lite"/>
    </source>
</evidence>
<dbReference type="Proteomes" id="UP000317648">
    <property type="component" value="Chromosome"/>
</dbReference>
<feature type="region of interest" description="Disordered" evidence="1">
    <location>
        <begin position="930"/>
        <end position="965"/>
    </location>
</feature>
<reference evidence="3 4" key="1">
    <citation type="submission" date="2019-02" db="EMBL/GenBank/DDBJ databases">
        <title>Deep-cultivation of Planctomycetes and their phenomic and genomic characterization uncovers novel biology.</title>
        <authorList>
            <person name="Wiegand S."/>
            <person name="Jogler M."/>
            <person name="Boedeker C."/>
            <person name="Pinto D."/>
            <person name="Vollmers J."/>
            <person name="Rivas-Marin E."/>
            <person name="Kohn T."/>
            <person name="Peeters S.H."/>
            <person name="Heuer A."/>
            <person name="Rast P."/>
            <person name="Oberbeckmann S."/>
            <person name="Bunk B."/>
            <person name="Jeske O."/>
            <person name="Meyerdierks A."/>
            <person name="Storesund J.E."/>
            <person name="Kallscheuer N."/>
            <person name="Luecker S."/>
            <person name="Lage O.M."/>
            <person name="Pohl T."/>
            <person name="Merkel B.J."/>
            <person name="Hornburger P."/>
            <person name="Mueller R.-W."/>
            <person name="Bruemmer F."/>
            <person name="Labrenz M."/>
            <person name="Spormann A.M."/>
            <person name="Op den Camp H."/>
            <person name="Overmann J."/>
            <person name="Amann R."/>
            <person name="Jetten M.S.M."/>
            <person name="Mascher T."/>
            <person name="Medema M.H."/>
            <person name="Devos D.P."/>
            <person name="Kaster A.-K."/>
            <person name="Ovreas L."/>
            <person name="Rohde M."/>
            <person name="Galperin M.Y."/>
            <person name="Jogler C."/>
        </authorList>
    </citation>
    <scope>NUCLEOTIDE SEQUENCE [LARGE SCALE GENOMIC DNA]</scope>
    <source>
        <strain evidence="3 4">Pla85_3_4</strain>
    </source>
</reference>
<gene>
    <name evidence="3" type="primary">traI</name>
    <name evidence="3" type="ORF">Pla8534_64600</name>
</gene>
<proteinExistence type="predicted"/>
<feature type="region of interest" description="Disordered" evidence="1">
    <location>
        <begin position="255"/>
        <end position="285"/>
    </location>
</feature>
<dbReference type="Pfam" id="PF13604">
    <property type="entry name" value="AAA_30"/>
    <property type="match status" value="1"/>
</dbReference>
<feature type="compositionally biased region" description="Basic and acidic residues" evidence="1">
    <location>
        <begin position="255"/>
        <end position="283"/>
    </location>
</feature>
<dbReference type="OrthoDB" id="1826980at2"/>
<keyword evidence="4" id="KW-1185">Reference proteome</keyword>
<dbReference type="NCBIfam" id="TIGR02686">
    <property type="entry name" value="relax_trwC"/>
    <property type="match status" value="1"/>
</dbReference>
<organism evidence="3 4">
    <name type="scientific">Lignipirellula cremea</name>
    <dbReference type="NCBI Taxonomy" id="2528010"/>
    <lineage>
        <taxon>Bacteria</taxon>
        <taxon>Pseudomonadati</taxon>
        <taxon>Planctomycetota</taxon>
        <taxon>Planctomycetia</taxon>
        <taxon>Pirellulales</taxon>
        <taxon>Pirellulaceae</taxon>
        <taxon>Lignipirellula</taxon>
    </lineage>
</organism>
<evidence type="ECO:0000313" key="3">
    <source>
        <dbReference type="EMBL" id="QDU98589.1"/>
    </source>
</evidence>
<dbReference type="SUPFAM" id="SSF52540">
    <property type="entry name" value="P-loop containing nucleoside triphosphate hydrolases"/>
    <property type="match status" value="2"/>
</dbReference>
<protein>
    <submittedName>
        <fullName evidence="3">Multifunctional conjugation protein TraI</fullName>
    </submittedName>
</protein>
<evidence type="ECO:0000313" key="4">
    <source>
        <dbReference type="Proteomes" id="UP000317648"/>
    </source>
</evidence>